<evidence type="ECO:0000259" key="1">
    <source>
        <dbReference type="Pfam" id="PF00149"/>
    </source>
</evidence>
<dbReference type="Gene3D" id="3.60.21.10">
    <property type="match status" value="1"/>
</dbReference>
<dbReference type="EMBL" id="LQOT01000067">
    <property type="protein sequence ID" value="ORV41705.1"/>
    <property type="molecule type" value="Genomic_DNA"/>
</dbReference>
<organism evidence="2 3">
    <name type="scientific">Mycolicibacter engbaekii</name>
    <dbReference type="NCBI Taxonomy" id="188915"/>
    <lineage>
        <taxon>Bacteria</taxon>
        <taxon>Bacillati</taxon>
        <taxon>Actinomycetota</taxon>
        <taxon>Actinomycetes</taxon>
        <taxon>Mycobacteriales</taxon>
        <taxon>Mycobacteriaceae</taxon>
        <taxon>Mycolicibacter</taxon>
    </lineage>
</organism>
<dbReference type="SUPFAM" id="SSF56300">
    <property type="entry name" value="Metallo-dependent phosphatases"/>
    <property type="match status" value="1"/>
</dbReference>
<dbReference type="PANTHER" id="PTHR42850:SF7">
    <property type="entry name" value="BIS(5'-NUCLEOSYL)-TETRAPHOSPHATASE PRPE [ASYMMETRICAL]"/>
    <property type="match status" value="1"/>
</dbReference>
<name>A0A1X1TB41_9MYCO</name>
<gene>
    <name evidence="2" type="ORF">AWC02_00805</name>
</gene>
<dbReference type="GO" id="GO:0016791">
    <property type="term" value="F:phosphatase activity"/>
    <property type="evidence" value="ECO:0007669"/>
    <property type="project" value="TreeGrafter"/>
</dbReference>
<comment type="caution">
    <text evidence="2">The sequence shown here is derived from an EMBL/GenBank/DDBJ whole genome shotgun (WGS) entry which is preliminary data.</text>
</comment>
<dbReference type="RefSeq" id="WP_085129792.1">
    <property type="nucleotide sequence ID" value="NZ_LQOT01000067.1"/>
</dbReference>
<keyword evidence="3" id="KW-1185">Reference proteome</keyword>
<dbReference type="Proteomes" id="UP000193465">
    <property type="component" value="Unassembled WGS sequence"/>
</dbReference>
<sequence>MADSVAAGYDIIGDVHGCADELEALLVKLGYEIAVGAGEYRHPTRQAVFVGDLIDRGPGQLRVLQVVKAMVDQGSARIVMGNHEFNALGYHHEHPAGSGEYLRRRNAKHTKQHQEFLDQLTDDQQRHYLEWFASLPLWLDLDGLRVVHACWHEASMAVVQEHCKSNAPFADPRHLVDAHDQTHELYDAIENLLKGPEINLLKHGQPEYVDTDGHTRKQARIRWWNSEARTLRDVAVISGSWTTVEGQPYPQLPDKELPPADRSVAYTGRAPVFYGHYWRQNSPTPGEDFTARTACVDFSAVKGGALTAYRWSGEDVIRDGNFVQIR</sequence>
<dbReference type="PANTHER" id="PTHR42850">
    <property type="entry name" value="METALLOPHOSPHOESTERASE"/>
    <property type="match status" value="1"/>
</dbReference>
<dbReference type="AlphaFoldDB" id="A0A1X1TB41"/>
<dbReference type="STRING" id="188915.AWC02_00805"/>
<dbReference type="InterPro" id="IPR050126">
    <property type="entry name" value="Ap4A_hydrolase"/>
</dbReference>
<dbReference type="InterPro" id="IPR004843">
    <property type="entry name" value="Calcineurin-like_PHP"/>
</dbReference>
<accession>A0A1X1TB41</accession>
<dbReference type="InterPro" id="IPR029052">
    <property type="entry name" value="Metallo-depent_PP-like"/>
</dbReference>
<dbReference type="Pfam" id="PF00149">
    <property type="entry name" value="Metallophos"/>
    <property type="match status" value="1"/>
</dbReference>
<dbReference type="GO" id="GO:0005737">
    <property type="term" value="C:cytoplasm"/>
    <property type="evidence" value="ECO:0007669"/>
    <property type="project" value="TreeGrafter"/>
</dbReference>
<evidence type="ECO:0000313" key="3">
    <source>
        <dbReference type="Proteomes" id="UP000193465"/>
    </source>
</evidence>
<proteinExistence type="predicted"/>
<evidence type="ECO:0000313" key="2">
    <source>
        <dbReference type="EMBL" id="ORV41705.1"/>
    </source>
</evidence>
<protein>
    <submittedName>
        <fullName evidence="2">Metallophosphatase</fullName>
    </submittedName>
</protein>
<reference evidence="2 3" key="1">
    <citation type="submission" date="2016-01" db="EMBL/GenBank/DDBJ databases">
        <title>The new phylogeny of the genus Mycobacterium.</title>
        <authorList>
            <person name="Tarcisio F."/>
            <person name="Conor M."/>
            <person name="Antonella G."/>
            <person name="Elisabetta G."/>
            <person name="Giulia F.S."/>
            <person name="Sara T."/>
            <person name="Anna F."/>
            <person name="Clotilde B."/>
            <person name="Roberto B."/>
            <person name="Veronica D.S."/>
            <person name="Fabio R."/>
            <person name="Monica P."/>
            <person name="Olivier J."/>
            <person name="Enrico T."/>
            <person name="Nicola S."/>
        </authorList>
    </citation>
    <scope>NUCLEOTIDE SEQUENCE [LARGE SCALE GENOMIC DNA]</scope>
    <source>
        <strain evidence="2 3">ATCC 27353</strain>
    </source>
</reference>
<feature type="domain" description="Calcineurin-like phosphoesterase" evidence="1">
    <location>
        <begin position="11"/>
        <end position="207"/>
    </location>
</feature>